<reference evidence="2" key="1">
    <citation type="submission" date="2022-04" db="EMBL/GenBank/DDBJ databases">
        <title>Hymenobacter sp. isolated from the air.</title>
        <authorList>
            <person name="Won M."/>
            <person name="Lee C.-M."/>
            <person name="Woen H.-Y."/>
            <person name="Kwon S.-W."/>
        </authorList>
    </citation>
    <scope>NUCLEOTIDE SEQUENCE</scope>
    <source>
        <strain evidence="2">5116S-3</strain>
        <plasmid evidence="2">unnamed1</plasmid>
    </source>
</reference>
<keyword evidence="3" id="KW-1185">Reference proteome</keyword>
<evidence type="ECO:0000256" key="1">
    <source>
        <dbReference type="SAM" id="MobiDB-lite"/>
    </source>
</evidence>
<accession>A0A8T9QFI3</accession>
<sequence length="148" mass="16036">MKTTFLLVLGLAVASCGSDSTTGTATTSATAVASPTSSANPDPRVTTIRKQHELLLAKQKEYEAQLGQLKGYEKLTPQREKKSKEQFASLIERSQANLTALGQLNPDKAQDPAQVSLVGEIAEKEAYLVTLGERQLAGIHNEHYLNNR</sequence>
<dbReference type="PROSITE" id="PS51257">
    <property type="entry name" value="PROKAR_LIPOPROTEIN"/>
    <property type="match status" value="1"/>
</dbReference>
<feature type="region of interest" description="Disordered" evidence="1">
    <location>
        <begin position="17"/>
        <end position="44"/>
    </location>
</feature>
<organism evidence="2 3">
    <name type="scientific">Hymenobacter cellulosilyticus</name>
    <dbReference type="NCBI Taxonomy" id="2932248"/>
    <lineage>
        <taxon>Bacteria</taxon>
        <taxon>Pseudomonadati</taxon>
        <taxon>Bacteroidota</taxon>
        <taxon>Cytophagia</taxon>
        <taxon>Cytophagales</taxon>
        <taxon>Hymenobacteraceae</taxon>
        <taxon>Hymenobacter</taxon>
    </lineage>
</organism>
<dbReference type="Proteomes" id="UP000831796">
    <property type="component" value="Plasmid unnamed1"/>
</dbReference>
<evidence type="ECO:0000313" key="3">
    <source>
        <dbReference type="Proteomes" id="UP000831796"/>
    </source>
</evidence>
<evidence type="ECO:0000313" key="2">
    <source>
        <dbReference type="EMBL" id="UOQ75171.1"/>
    </source>
</evidence>
<feature type="compositionally biased region" description="Low complexity" evidence="1">
    <location>
        <begin position="17"/>
        <end position="39"/>
    </location>
</feature>
<geneLocation type="plasmid" evidence="2 3">
    <name>unnamed1</name>
</geneLocation>
<protein>
    <recommendedName>
        <fullName evidence="4">Lipoprotein</fullName>
    </recommendedName>
</protein>
<name>A0A8T9QFI3_9BACT</name>
<dbReference type="KEGG" id="hcu:MUN79_28700"/>
<dbReference type="EMBL" id="CP095047">
    <property type="protein sequence ID" value="UOQ75171.1"/>
    <property type="molecule type" value="Genomic_DNA"/>
</dbReference>
<proteinExistence type="predicted"/>
<dbReference type="AlphaFoldDB" id="A0A8T9QFI3"/>
<gene>
    <name evidence="2" type="ORF">MUN79_28700</name>
</gene>
<keyword evidence="2" id="KW-0614">Plasmid</keyword>
<evidence type="ECO:0008006" key="4">
    <source>
        <dbReference type="Google" id="ProtNLM"/>
    </source>
</evidence>
<dbReference type="RefSeq" id="WP_244678504.1">
    <property type="nucleotide sequence ID" value="NZ_CP095047.1"/>
</dbReference>